<evidence type="ECO:0000313" key="9">
    <source>
        <dbReference type="Proteomes" id="UP001314169"/>
    </source>
</evidence>
<keyword evidence="3" id="KW-0964">Secreted</keyword>
<comment type="subcellular location">
    <subcellularLocation>
        <location evidence="1">Secreted</location>
    </subcellularLocation>
</comment>
<dbReference type="PROSITE" id="PS00252">
    <property type="entry name" value="INTERFERON_A_B_D"/>
    <property type="match status" value="1"/>
</dbReference>
<evidence type="ECO:0000256" key="3">
    <source>
        <dbReference type="ARBA" id="ARBA00022525"/>
    </source>
</evidence>
<dbReference type="Proteomes" id="UP001314169">
    <property type="component" value="Chromosome 10"/>
</dbReference>
<evidence type="ECO:0000256" key="1">
    <source>
        <dbReference type="ARBA" id="ARBA00004613"/>
    </source>
</evidence>
<organism evidence="8 9">
    <name type="scientific">Pipistrellus nathusii</name>
    <name type="common">Nathusius' pipistrelle</name>
    <dbReference type="NCBI Taxonomy" id="59473"/>
    <lineage>
        <taxon>Eukaryota</taxon>
        <taxon>Metazoa</taxon>
        <taxon>Chordata</taxon>
        <taxon>Craniata</taxon>
        <taxon>Vertebrata</taxon>
        <taxon>Euteleostomi</taxon>
        <taxon>Mammalia</taxon>
        <taxon>Eutheria</taxon>
        <taxon>Laurasiatheria</taxon>
        <taxon>Chiroptera</taxon>
        <taxon>Yangochiroptera</taxon>
        <taxon>Vespertilionidae</taxon>
        <taxon>Pipistrellus</taxon>
    </lineage>
</organism>
<keyword evidence="9" id="KW-1185">Reference proteome</keyword>
<gene>
    <name evidence="8" type="ORF">MPIPNATIZW_LOCUS2385</name>
</gene>
<comment type="similarity">
    <text evidence="6">Belongs to the alpha/beta interferon family.</text>
</comment>
<proteinExistence type="inferred from homology"/>
<dbReference type="InterPro" id="IPR000471">
    <property type="entry name" value="Interferon_alpha/beta/delta"/>
</dbReference>
<evidence type="ECO:0000256" key="2">
    <source>
        <dbReference type="ARBA" id="ARBA00022514"/>
    </source>
</evidence>
<reference evidence="8" key="1">
    <citation type="submission" date="2023-12" db="EMBL/GenBank/DDBJ databases">
        <authorList>
            <person name="Brown T."/>
        </authorList>
    </citation>
    <scope>NUCLEOTIDE SEQUENCE</scope>
</reference>
<evidence type="ECO:0000256" key="6">
    <source>
        <dbReference type="RuleBase" id="RU000436"/>
    </source>
</evidence>
<dbReference type="PANTHER" id="PTHR11691">
    <property type="entry name" value="TYPE I INTERFERON"/>
    <property type="match status" value="1"/>
</dbReference>
<keyword evidence="4 6" id="KW-0051">Antiviral defense</keyword>
<sequence length="202" mass="22393">MALLLSLLTALVLLSSGLGGTLGCDLLEDHVLLSRETLVLLRQMSTISPLFCLKDRQHFRFPRAAVDGSQAQKAQALSVLHQMLQQISDLLSTENSSVPWNTTLVDQLRTGLHRQLEALDTCWAREMGEEGPALATQGPALATQGPALALKRYFQGIRLYLKEKQYSDCAWEAVRVEIMRSFSSTRALQERLRNEDGDVGSP</sequence>
<feature type="signal peptide" evidence="7">
    <location>
        <begin position="1"/>
        <end position="23"/>
    </location>
</feature>
<dbReference type="Pfam" id="PF00143">
    <property type="entry name" value="Interferon"/>
    <property type="match status" value="1"/>
</dbReference>
<dbReference type="EMBL" id="OY882867">
    <property type="protein sequence ID" value="CAK6434079.1"/>
    <property type="molecule type" value="Genomic_DNA"/>
</dbReference>
<keyword evidence="5" id="KW-1015">Disulfide bond</keyword>
<dbReference type="InterPro" id="IPR009079">
    <property type="entry name" value="4_helix_cytokine-like_core"/>
</dbReference>
<keyword evidence="7" id="KW-0732">Signal</keyword>
<accession>A0ABN9ZBL9</accession>
<dbReference type="SMART" id="SM00076">
    <property type="entry name" value="IFabd"/>
    <property type="match status" value="1"/>
</dbReference>
<evidence type="ECO:0000256" key="7">
    <source>
        <dbReference type="SAM" id="SignalP"/>
    </source>
</evidence>
<protein>
    <submittedName>
        <fullName evidence="8">Uncharacterized protein</fullName>
    </submittedName>
</protein>
<evidence type="ECO:0000313" key="8">
    <source>
        <dbReference type="EMBL" id="CAK6434079.1"/>
    </source>
</evidence>
<evidence type="ECO:0000256" key="4">
    <source>
        <dbReference type="ARBA" id="ARBA00023118"/>
    </source>
</evidence>
<dbReference type="SUPFAM" id="SSF47266">
    <property type="entry name" value="4-helical cytokines"/>
    <property type="match status" value="1"/>
</dbReference>
<dbReference type="PANTHER" id="PTHR11691:SF37">
    <property type="entry name" value="INTERFERON OMEGA-1"/>
    <property type="match status" value="1"/>
</dbReference>
<name>A0ABN9ZBL9_PIPNA</name>
<dbReference type="CDD" id="cd00095">
    <property type="entry name" value="IFab"/>
    <property type="match status" value="1"/>
</dbReference>
<dbReference type="Gene3D" id="1.20.1250.10">
    <property type="match status" value="1"/>
</dbReference>
<feature type="chain" id="PRO_5047048694" evidence="7">
    <location>
        <begin position="24"/>
        <end position="202"/>
    </location>
</feature>
<evidence type="ECO:0000256" key="5">
    <source>
        <dbReference type="ARBA" id="ARBA00023157"/>
    </source>
</evidence>
<dbReference type="PRINTS" id="PR00266">
    <property type="entry name" value="INTERFERONAB"/>
</dbReference>
<keyword evidence="2 6" id="KW-0202">Cytokine</keyword>